<evidence type="ECO:0000256" key="1">
    <source>
        <dbReference type="SAM" id="MobiDB-lite"/>
    </source>
</evidence>
<organism evidence="4">
    <name type="scientific">Pseudomonas marincola</name>
    <dbReference type="NCBI Taxonomy" id="437900"/>
    <lineage>
        <taxon>Bacteria</taxon>
        <taxon>Pseudomonadati</taxon>
        <taxon>Pseudomonadota</taxon>
        <taxon>Gammaproteobacteria</taxon>
        <taxon>Pseudomonadales</taxon>
        <taxon>Pseudomonadaceae</taxon>
        <taxon>Pseudomonas</taxon>
    </lineage>
</organism>
<feature type="compositionally biased region" description="Polar residues" evidence="1">
    <location>
        <begin position="3771"/>
        <end position="3782"/>
    </location>
</feature>
<feature type="domain" description="DUF4347" evidence="2">
    <location>
        <begin position="78"/>
        <end position="241"/>
    </location>
</feature>
<dbReference type="InterPro" id="IPR025592">
    <property type="entry name" value="DUF4347"/>
</dbReference>
<proteinExistence type="predicted"/>
<dbReference type="Pfam" id="PF14252">
    <property type="entry name" value="DUF4347"/>
    <property type="match status" value="1"/>
</dbReference>
<dbReference type="NCBIfam" id="TIGR01965">
    <property type="entry name" value="VCBS_repeat"/>
    <property type="match status" value="11"/>
</dbReference>
<sequence length="3829" mass="392337">MDMQSKPSSSALNVFRPRSQALALEQRILFDGAAAAAVDQQHNNTADAHESNDTAPNYAAPSEVATAKPTDYSAAKELLVVDSRVENANQLTAQLPANVRVLVVNTSEDGLAAISSALTEMGKVDSIQILSHGSSGQFTLGNRTLSSDNVGQLSGLLSSWSASLNQGADIQLYGCNVGSGEAGRVLVSELARITGADVGASSDDTGSAALGGDWDLEVRSGNIDKALVLSADVIDGYANLLADASPTVTLSSTGQDVLLGDQFTFTVNFSNNATDDTALGYAPFLNVIMPATGVDGDDGATFISATYLGQSLSATVITFDASGNATHPLAKDASGNPLIITGNPGDQLVVIALPFASISRNQPALPIVITGSLSNLADTDFSDGAPDLTIQVSSGFELGNDSLDNPTDDPSIVMPGFVDFVIHPTVITFDQTLSTPEGETVTGPNHNQSYTATVIPAPGQTLTNVVITQPLPDNIQVTAITPGAGGVITSLTLYDGTTVTDPAEIQAAIAADDVYISSFSVEYANLTGSTDTVVSFYVPEVDSSGLSVLDPATGAPRTITIGPPTAEGSWVPIDPRDVTAPATTIEFSGTGNTSTFIAKSLTLEKQVDIQIDEGASGVSPGDTLQYTLDIEISDYFAYGRDFFNEGSLLVTDTLGDGQSLVPGSATMSVTIAGVTQSIALVSTVTTDSTTGISTIVFDIAQSLRDAFGGVSGWLNGDLSFDDVQEGATRAVITYSSLISQAYTSPADQQEINEGDSLSNSAILSGTVLTDRFNVGSDVAQTDTSSASVTVPTNRVDISIASVNNGTPPANGEIRPGDVVTFELSYDLVTGDYENFILTAYLPEPLLDVSGVSWTQGTGVGTWTLGADNTNNGALVSVTTGPGNSVVFDFGDYATSDVGGTRIVVQFTVLVGNQPFADQRSLDVLAQSSQQTTLATQQTLVSSDVVAIVSVAEPELSITHGVVSSSNGTISGTTGTWQAPDTTGAPFTGSVTDPLAVNGDVTGIDAGDTLRLATAIENTGGGGAFDVTTSITLPSGLSFVGGSLAAANLQIYRGDGTLLVLGTDYSVNGNAITFLDAGSTASLLAGRAGTAADASGANVVIITYDATVDTAITASSTLQSTATLSNYASVDGGTDFTPNDLTEVAGQQIAAPEIRKVFADGSLDDSDSSATHTSGNDLVIGESMLYDIVVTLPEGGTQNLRIEDLIPQGMRLDTSFGTGGYELILLAADSGALSADFAGNVVVGTFTAVTGALGDDGGDVRFTFTASTTSADNNTGNNSFVLRVRLVASNISDNQANKTLQNNAQLIYSDADGDIPNGTTPVDRTVALTGGQPSVVIREPTLTIDQTTVVRGDGQVDEGDLVEYIISISNGTSSNDFDAFDISFLDNLPSQLGNVTLISVVYNDGTTTTNITSQFTLTGNVLQTVDGANIDIVKGGVINIRVGGIVNATAASVPSFDNVATVQWTSLDGTTNTTADPAGERTGADGLLNSGALNDYRSSSTINIPVSQKIGIARVGGLPDTAAPDPTFSENENVAVGEIIRYRVSAVLAEGTTDDYSIRVSLGDGLEFLNDGTVRISFTSNDGITSSVTGVVTPDGIVIGNQTQGEVGPIDPNLSGPAPQGLLNAAQIEVIKDPTTGETLVIFHLGDITVNDRDVDFELITIEFNAKVQNIGTNVAGASISARAADFSGDGPTPLSESPTLTETIVESSFTGMVKEVVSFNPDTASATNTGTATVAVSFTQNGQIPAFDAQLTDSFANANASNYTLISIQIGGTTYLPGALPAGVSFTDGGSISVDFTQIDPNVTIKVLYSVTLPNDVVIATSDATLTWTSLPEDFTSWGGSSVGADGTERGERTGEQTGANNYILTSGAGIGVISGTLWNDTGSADDSVAVDGAGLAGQTVTLTWAGTDDDLTTTADNLTFQATTDANGFYQFGVLPAGIFQIDTPKGTISYAQPIGDLRVRIDSDGTGGTLGQVVVTLGEGDTGEADAGYVELNDAPVITLPGTQNGQEDVLLAIDPISIADVDADRYQGVGSHDLQVTLSVVSGTLSLSNPTPTGVTVSGSGKTLILTGTQADLNEALKTLQYLGDQDFNGTDTLTVVTSDLGSFGEADGNGIPNDLTDALTDTETLSIVLEAVNDAPQANDNSATAVEAGGTNNSVTGVNPRGNLITDAPADTDVDIATNADELRVTSIGFGGNPPISLPSTGSGGIQGNYGTLFVNAAGGYIYVVDNDNPAVEALRISGQTLAETFTYTIKDIAGASSTANLFITIQGANDTPVGVDDVVTVAEAGGVNNGQDSGPASGNVILGVIDGPGAITDVSGPDTDVDSAANGEVLSVSGIRVGAKDLPGDFDAVTAGSTGASNGTVITGLYGTLTIGADGSYTYVVDNDNADVQQMVPGDTLQEIFSYRLVDAGALDTVAQLTVIITGAYDNPVASDDAAEAQAASTNNNAQESNPTGNVITFPSRPGNSDQPGGNGIDLDVDRTDQPSDQLIVTGIRVGVETGSGNLSDVSSGSTSTANGTVIVGTYGTLTIGADGSFIYDVDSTNTAVQGLAAGETLTETFTYQITDTGGLTDLGQLVITVKGVNDPPVAQNVVALAVENGGLNNTDLGRVPSGDVTTNAFDPDGDPITVTSVRTGPETGGVAGTENPVVDGTPTSVLGTYGTLTINADGSYTYALDNSLDAVKSLRLPSQMLTERFTYTISDGQGEIDVAEIIVVISGKNDNPVGTPDIATAKESGGVNNNQAGIDPTGNVLTNDTDEDGVNYGETAAVSQFSNSSGAAGTLGSELKGLYGWLRLNADGSYTYRVDNNLPAVQALRSTTDELTDVFNYSVIDRALAEGASTLTITIQGANDTPVAVNDANTALEAGGTGNATPGINPTGNVLTNDRDVDAGDVLSVTQVSQGAKTGAAGTDFIGTFGTLRLNADGSYEYVVNNDNAQVQALRTTSNTLTDVFTYRVRDLAGATTTALLTITIQGANDTPIANNDTATAREQGGTLNAVPGINPSGNVLNNDTDVDASDTKIVTGIRTGTEAAGGALNTVIASNTLTGIYGTLTIASNGSYTYTVDNNLASVQALKAGEQVVEVFTYRMRDTAGATDLAQLTITVQGAWDAPVAVDDIARGVADNGLGNSINPTGNALTNDTDADNNDSKTVTGIRLGAETSAGTLAGVTAGTDSSNGTLVDGLYGQLIIGADGSFTYVIDTANPAVLALPLGQTLRETFTYEVTDGGSLTDLAQIQIVIFGRNDAPVANTDTAEALEAGGLNNASPGVNPSGNVLSNDTDLEDNVLTVTDIRTGTESGTGTAGTVGTVLRGQYGDLQLNSDGTWTYIVDNSLAAVQALRTNGQTLTDVFTYRVQDFFRAGDSAELQITVRGSNDTPIASDDAAVAVEAGGVANSTPGLNPSGNVLDNDNDVDSVANGESKQVLLFTSSNGNSAAAGQVVKGLYGSLTINANGSYTYVLDNNNPVVQALRTAGNTLNEVFTYRMSDTAGATSDARLSITIQGADDNPVAVNDSVTATDQTPAPQATGNVLPNDSDVDSGDQIVVSGVRTGAESGSGTAGVIGQPIQGLYGTLILNADGSYTYTIDLTNPTVLAAAGLGQVLDDVFTYTITDLNGATDQAELVINLNISAPYIPAGNGPHFDYGYSNSNAYEGIPDREPIVFVSPVVERSSTANRLSNLLNQGTNVRLATPMRFDSPSIGAGLGLVDGQFVGEEVQRNQEINQVETDAMFARHGRISLSANGLLSSPSLFAESADQMLKGPYQSEAANPRSAQTDQPTEQSRIADAPAQPTEMEQSDDYGVAPKVASGFREQLRAAAQSRYPFARRDA</sequence>
<dbReference type="InterPro" id="IPR013783">
    <property type="entry name" value="Ig-like_fold"/>
</dbReference>
<feature type="compositionally biased region" description="Low complexity" evidence="1">
    <location>
        <begin position="2439"/>
        <end position="2455"/>
    </location>
</feature>
<dbReference type="InterPro" id="IPR010221">
    <property type="entry name" value="VCBS_dom"/>
</dbReference>
<gene>
    <name evidence="4" type="ORF">PMYSY11_3823</name>
</gene>
<feature type="domain" description="RapA2 cadherin-like" evidence="3">
    <location>
        <begin position="2844"/>
        <end position="2932"/>
    </location>
</feature>
<dbReference type="Gene3D" id="2.60.40.10">
    <property type="entry name" value="Immunoglobulins"/>
    <property type="match status" value="8"/>
</dbReference>
<feature type="region of interest" description="Disordered" evidence="1">
    <location>
        <begin position="3765"/>
        <end position="3806"/>
    </location>
</feature>
<feature type="domain" description="RapA2 cadherin-like" evidence="3">
    <location>
        <begin position="2970"/>
        <end position="3065"/>
    </location>
</feature>
<evidence type="ECO:0000259" key="3">
    <source>
        <dbReference type="Pfam" id="PF17803"/>
    </source>
</evidence>
<name>A0A653E7T4_9PSED</name>
<feature type="domain" description="RapA2 cadherin-like" evidence="3">
    <location>
        <begin position="2578"/>
        <end position="2676"/>
    </location>
</feature>
<dbReference type="SUPFAM" id="SSF117074">
    <property type="entry name" value="Hypothetical protein PA1324"/>
    <property type="match status" value="1"/>
</dbReference>
<dbReference type="InterPro" id="IPR040853">
    <property type="entry name" value="RapA2_cadherin-like"/>
</dbReference>
<dbReference type="EMBL" id="LR215729">
    <property type="protein sequence ID" value="VEV98867.1"/>
    <property type="molecule type" value="Genomic_DNA"/>
</dbReference>
<dbReference type="Pfam" id="PF17803">
    <property type="entry name" value="Cadherin_4"/>
    <property type="match status" value="10"/>
</dbReference>
<feature type="domain" description="RapA2 cadherin-like" evidence="3">
    <location>
        <begin position="3366"/>
        <end position="3459"/>
    </location>
</feature>
<feature type="domain" description="RapA2 cadherin-like" evidence="3">
    <location>
        <begin position="2714"/>
        <end position="2806"/>
    </location>
</feature>
<feature type="region of interest" description="Disordered" evidence="1">
    <location>
        <begin position="2439"/>
        <end position="2482"/>
    </location>
</feature>
<feature type="domain" description="RapA2 cadherin-like" evidence="3">
    <location>
        <begin position="3236"/>
        <end position="3329"/>
    </location>
</feature>
<feature type="compositionally biased region" description="Polar residues" evidence="1">
    <location>
        <begin position="2456"/>
        <end position="2473"/>
    </location>
</feature>
<feature type="domain" description="RapA2 cadherin-like" evidence="3">
    <location>
        <begin position="3101"/>
        <end position="3200"/>
    </location>
</feature>
<feature type="domain" description="RapA2 cadherin-like" evidence="3">
    <location>
        <begin position="3496"/>
        <end position="3584"/>
    </location>
</feature>
<accession>A0A653E7T4</accession>
<feature type="domain" description="RapA2 cadherin-like" evidence="3">
    <location>
        <begin position="2264"/>
        <end position="2384"/>
    </location>
</feature>
<feature type="compositionally biased region" description="Low complexity" evidence="1">
    <location>
        <begin position="3517"/>
        <end position="3528"/>
    </location>
</feature>
<evidence type="ECO:0000313" key="4">
    <source>
        <dbReference type="EMBL" id="VEV98867.1"/>
    </source>
</evidence>
<feature type="region of interest" description="Disordered" evidence="1">
    <location>
        <begin position="3516"/>
        <end position="3537"/>
    </location>
</feature>
<evidence type="ECO:0000259" key="2">
    <source>
        <dbReference type="Pfam" id="PF14252"/>
    </source>
</evidence>
<reference evidence="4" key="1">
    <citation type="submission" date="2019-02" db="EMBL/GenBank/DDBJ databases">
        <authorList>
            <consortium name="Genoscope - CEA"/>
            <person name="William W."/>
        </authorList>
    </citation>
    <scope>NUCLEOTIDE SEQUENCE [LARGE SCALE GENOMIC DNA]</scope>
    <source>
        <strain evidence="4">YSy11</strain>
    </source>
</reference>
<protein>
    <submittedName>
        <fullName evidence="4">Adhesin</fullName>
    </submittedName>
</protein>
<feature type="domain" description="RapA2 cadherin-like" evidence="3">
    <location>
        <begin position="2128"/>
        <end position="2227"/>
    </location>
</feature>